<dbReference type="PANTHER" id="PTHR34824:SF1">
    <property type="entry name" value="HEAT-INDUCIBLE TRANSCRIPTION REPRESSOR HRCA"/>
    <property type="match status" value="1"/>
</dbReference>
<dbReference type="Gene3D" id="3.30.450.40">
    <property type="match status" value="1"/>
</dbReference>
<feature type="domain" description="Heat-inducible transcription repressor HrcA C-terminal" evidence="6">
    <location>
        <begin position="105"/>
        <end position="325"/>
    </location>
</feature>
<dbReference type="InterPro" id="IPR036390">
    <property type="entry name" value="WH_DNA-bd_sf"/>
</dbReference>
<evidence type="ECO:0000256" key="2">
    <source>
        <dbReference type="ARBA" id="ARBA00023015"/>
    </source>
</evidence>
<dbReference type="EMBL" id="CP002347">
    <property type="protein sequence ID" value="ADR18163.1"/>
    <property type="molecule type" value="Genomic_DNA"/>
</dbReference>
<dbReference type="NCBIfam" id="TIGR00331">
    <property type="entry name" value="hrcA"/>
    <property type="match status" value="1"/>
</dbReference>
<dbReference type="Pfam" id="PF01628">
    <property type="entry name" value="HrcA"/>
    <property type="match status" value="1"/>
</dbReference>
<dbReference type="OrthoDB" id="9783139at2"/>
<keyword evidence="3 5" id="KW-0346">Stress response</keyword>
<evidence type="ECO:0000259" key="6">
    <source>
        <dbReference type="Pfam" id="PF01628"/>
    </source>
</evidence>
<proteinExistence type="inferred from homology"/>
<keyword evidence="8" id="KW-1185">Reference proteome</keyword>
<evidence type="ECO:0000313" key="8">
    <source>
        <dbReference type="Proteomes" id="UP000007039"/>
    </source>
</evidence>
<dbReference type="PIRSF" id="PIRSF005485">
    <property type="entry name" value="HrcA"/>
    <property type="match status" value="1"/>
</dbReference>
<dbReference type="Gene3D" id="1.10.10.10">
    <property type="entry name" value="Winged helix-like DNA-binding domain superfamily/Winged helix DNA-binding domain"/>
    <property type="match status" value="1"/>
</dbReference>
<evidence type="ECO:0000256" key="1">
    <source>
        <dbReference type="ARBA" id="ARBA00022491"/>
    </source>
</evidence>
<dbReference type="eggNOG" id="COG1420">
    <property type="taxonomic scope" value="Bacteria"/>
</dbReference>
<dbReference type="InterPro" id="IPR023120">
    <property type="entry name" value="WHTH_transcript_rep_HrcA_IDD"/>
</dbReference>
<reference evidence="7 8" key="1">
    <citation type="journal article" date="2011" name="Stand. Genomic Sci.">
        <title>Complete genome sequence of Calditerrivibrio nitroreducens type strain (Yu37-1).</title>
        <authorList>
            <person name="Pitluck S."/>
            <person name="Sikorski J."/>
            <person name="Zeytun A."/>
            <person name="Lapidus A."/>
            <person name="Nolan M."/>
            <person name="Lucas S."/>
            <person name="Hammon N."/>
            <person name="Deshpande S."/>
            <person name="Cheng J.F."/>
            <person name="Tapia R."/>
            <person name="Han C."/>
            <person name="Goodwin L."/>
            <person name="Liolios K."/>
            <person name="Pagani I."/>
            <person name="Ivanova N."/>
            <person name="Mavromatis K."/>
            <person name="Pati A."/>
            <person name="Chen A."/>
            <person name="Palaniappan K."/>
            <person name="Hauser L."/>
            <person name="Chang Y.J."/>
            <person name="Jeffries C.D."/>
            <person name="Detter J.C."/>
            <person name="Brambilla E."/>
            <person name="Djao O.D."/>
            <person name="Rohde M."/>
            <person name="Spring S."/>
            <person name="Goker M."/>
            <person name="Woyke T."/>
            <person name="Bristow J."/>
            <person name="Eisen J.A."/>
            <person name="Markowitz V."/>
            <person name="Hugenholtz P."/>
            <person name="Kyrpides N.C."/>
            <person name="Klenk H.P."/>
            <person name="Land M."/>
        </authorList>
    </citation>
    <scope>NUCLEOTIDE SEQUENCE [LARGE SCALE GENOMIC DNA]</scope>
    <source>
        <strain evidence="8">DSM 19672 / NBRC 101217 / Yu37-1</strain>
    </source>
</reference>
<dbReference type="HAMAP" id="MF_00081">
    <property type="entry name" value="HrcA"/>
    <property type="match status" value="1"/>
</dbReference>
<name>E4TJK1_CALNY</name>
<sequence length="348" mass="39613">MDDILNEREKIVLKMIVEEYIRTSEPVGSRFVSKHSPLGLSPASIRNVMSDLEEKDMIKQTYVSSGRVPSDLGLRYYVDRLISIQPFDVEELNSVIGQRKLNIKSVFDTVTQKLGELTNSVGFVVSPKLNSSYLKHIEFIRLNRESVLAIIVTRAGIVHNVIVETDGEIRDNELVMMSNFLNQNFMNKSLSELKEALYQEMIDDKDRISDIYNKMLNIGRATFEGVDDDYEIVLHGINNIIAQPEFKKDLDTLKELLDIFESKKRMLNILNKLISRHGIKIFIGSEIGERVAEELGVVLTDYRRGDNIVGMLGVIGPKRMRYPQVLPIVDYTSKLITNILTEIGGDDE</sequence>
<evidence type="ECO:0000256" key="5">
    <source>
        <dbReference type="HAMAP-Rule" id="MF_00081"/>
    </source>
</evidence>
<dbReference type="InterPro" id="IPR021153">
    <property type="entry name" value="HrcA_C"/>
</dbReference>
<evidence type="ECO:0000313" key="7">
    <source>
        <dbReference type="EMBL" id="ADR18163.1"/>
    </source>
</evidence>
<dbReference type="PANTHER" id="PTHR34824">
    <property type="entry name" value="HEAT-INDUCIBLE TRANSCRIPTION REPRESSOR HRCA"/>
    <property type="match status" value="1"/>
</dbReference>
<dbReference type="InterPro" id="IPR029016">
    <property type="entry name" value="GAF-like_dom_sf"/>
</dbReference>
<dbReference type="Gene3D" id="3.30.390.60">
    <property type="entry name" value="Heat-inducible transcription repressor hrca homolog, domain 3"/>
    <property type="match status" value="1"/>
</dbReference>
<evidence type="ECO:0000256" key="4">
    <source>
        <dbReference type="ARBA" id="ARBA00023163"/>
    </source>
</evidence>
<dbReference type="SUPFAM" id="SSF55781">
    <property type="entry name" value="GAF domain-like"/>
    <property type="match status" value="1"/>
</dbReference>
<dbReference type="HOGENOM" id="CLU_050019_1_0_0"/>
<gene>
    <name evidence="5" type="primary">hrcA</name>
    <name evidence="7" type="ordered locus">Calni_0250</name>
</gene>
<organism evidence="7 8">
    <name type="scientific">Calditerrivibrio nitroreducens (strain DSM 19672 / NBRC 101217 / Yu37-1)</name>
    <dbReference type="NCBI Taxonomy" id="768670"/>
    <lineage>
        <taxon>Bacteria</taxon>
        <taxon>Pseudomonadati</taxon>
        <taxon>Deferribacterota</taxon>
        <taxon>Deferribacteres</taxon>
        <taxon>Deferribacterales</taxon>
        <taxon>Calditerrivibrionaceae</taxon>
    </lineage>
</organism>
<comment type="function">
    <text evidence="5">Negative regulator of class I heat shock genes (grpE-dnaK-dnaJ and groELS operons). Prevents heat-shock induction of these operons.</text>
</comment>
<keyword evidence="1 5" id="KW-0678">Repressor</keyword>
<protein>
    <recommendedName>
        <fullName evidence="5">Heat-inducible transcription repressor HrcA</fullName>
    </recommendedName>
</protein>
<keyword evidence="4 5" id="KW-0804">Transcription</keyword>
<dbReference type="Proteomes" id="UP000007039">
    <property type="component" value="Chromosome"/>
</dbReference>
<keyword evidence="2 5" id="KW-0805">Transcription regulation</keyword>
<evidence type="ECO:0000256" key="3">
    <source>
        <dbReference type="ARBA" id="ARBA00023016"/>
    </source>
</evidence>
<dbReference type="AlphaFoldDB" id="E4TJK1"/>
<dbReference type="GO" id="GO:0003677">
    <property type="term" value="F:DNA binding"/>
    <property type="evidence" value="ECO:0007669"/>
    <property type="project" value="InterPro"/>
</dbReference>
<comment type="similarity">
    <text evidence="5">Belongs to the HrcA family.</text>
</comment>
<dbReference type="GO" id="GO:0045892">
    <property type="term" value="P:negative regulation of DNA-templated transcription"/>
    <property type="evidence" value="ECO:0007669"/>
    <property type="project" value="UniProtKB-UniRule"/>
</dbReference>
<accession>E4TJK1</accession>
<dbReference type="KEGG" id="cni:Calni_0250"/>
<dbReference type="InterPro" id="IPR036388">
    <property type="entry name" value="WH-like_DNA-bd_sf"/>
</dbReference>
<dbReference type="InterPro" id="IPR002571">
    <property type="entry name" value="HrcA"/>
</dbReference>
<dbReference type="RefSeq" id="WP_013450380.1">
    <property type="nucleotide sequence ID" value="NC_014758.1"/>
</dbReference>
<dbReference type="SUPFAM" id="SSF46785">
    <property type="entry name" value="Winged helix' DNA-binding domain"/>
    <property type="match status" value="1"/>
</dbReference>
<dbReference type="STRING" id="768670.Calni_0250"/>